<dbReference type="EMBL" id="CCBN010000004">
    <property type="protein sequence ID" value="CDO53144.1"/>
    <property type="molecule type" value="Genomic_DNA"/>
</dbReference>
<dbReference type="AlphaFoldDB" id="A0A0J9X7N8"/>
<evidence type="ECO:0000313" key="2">
    <source>
        <dbReference type="EMBL" id="CDO53144.1"/>
    </source>
</evidence>
<feature type="compositionally biased region" description="Polar residues" evidence="1">
    <location>
        <begin position="822"/>
        <end position="841"/>
    </location>
</feature>
<feature type="region of interest" description="Disordered" evidence="1">
    <location>
        <begin position="229"/>
        <end position="269"/>
    </location>
</feature>
<proteinExistence type="predicted"/>
<reference evidence="2" key="1">
    <citation type="submission" date="2014-03" db="EMBL/GenBank/DDBJ databases">
        <authorList>
            <person name="Casaregola S."/>
        </authorList>
    </citation>
    <scope>NUCLEOTIDE SEQUENCE [LARGE SCALE GENOMIC DNA]</scope>
    <source>
        <strain evidence="2">CLIB 918</strain>
    </source>
</reference>
<sequence length="904" mass="99683">MAVITGKSIKNSRVSSAPIIHTDYGLIEGLQDIGNINETTQQVITESHNSSNKRQLQSKTAATNPNLHEVINKLNGSKNDLVACQEERTHQEILNANLSYILASEGFYYSSKKNRILPVTPDGTENNNLTELKFHSDEEDFYEDIFESSLKVSNPAQAKRLSALRLSIDRSLSRSAPIPHTNTHSNNLFQGFMDYSPEELFNHLSPQELKGFNKKSPQVNCDVDEVDVPAQPKGRRREMSVIANRKSSYFHTSSKRPRTDYSPSKDSSLNTDSYNSFLNELYVNLGMNPSDSKNDEKDLFRSMANTNESTTSLKLQKSHFEDIEKHFAYSVKSVDTPALQYGPDVPRSKDDSHASKSLSDGFPPVHTPGLSVFGTSFANDGAAKTVNNKLNESALDTSPEIDNKVNEPVSNVFVKSASSVHSRDLLKNEGREKEQDKNITDTSTLWVDGGLDNITLGAFDHTEKTSAPEPPMFSDIPSQTEETLMGPANTCIEFSNPVSQNTGNLREVPFDSALEDEQSANMTNRARNSPMFTMSVREESHIPSKPSWYITPHSHQNTAISGMSTNITDPLLDTALFATKSAGGMPVSSIYFYVDRETEPLAPKVGTGELVDEHLEVTASKFSKEDGEEIIEKKHIGSMDSMKSSTVDWKRKYTQQVEHNFAGCFEEIDEFVQEFDARTKDIVNNATAAAAAAAAAAVISANTTPAFSEDDISTFSSFKNDLSAGLRVKPTITSSSTDQSITTEKKFSTISDLKRSFSKDARKLKTQQSKEFGSIKPLQPVSESSSAKNETTKRSKSITSYDDAIEELSQEIGTLKSEENNRISSHSNKSNMEASSKSSLDNTDDSIHTTKTRKKASPSTDSTDKAVEITKSDNGSGKKLRGVFHAVTFKVRSKFGSDKKVSTQ</sequence>
<feature type="region of interest" description="Disordered" evidence="1">
    <location>
        <begin position="761"/>
        <end position="881"/>
    </location>
</feature>
<dbReference type="Proteomes" id="UP000242525">
    <property type="component" value="Unassembled WGS sequence"/>
</dbReference>
<name>A0A0J9X7N8_GEOCN</name>
<feature type="compositionally biased region" description="Basic and acidic residues" evidence="1">
    <location>
        <begin position="862"/>
        <end position="871"/>
    </location>
</feature>
<gene>
    <name evidence="2" type="ORF">BN980_GECA04s05004g</name>
</gene>
<evidence type="ECO:0000313" key="3">
    <source>
        <dbReference type="Proteomes" id="UP000242525"/>
    </source>
</evidence>
<protein>
    <submittedName>
        <fullName evidence="2">Uncharacterized protein</fullName>
    </submittedName>
</protein>
<evidence type="ECO:0000256" key="1">
    <source>
        <dbReference type="SAM" id="MobiDB-lite"/>
    </source>
</evidence>
<feature type="region of interest" description="Disordered" evidence="1">
    <location>
        <begin position="338"/>
        <end position="364"/>
    </location>
</feature>
<keyword evidence="3" id="KW-1185">Reference proteome</keyword>
<accession>A0A0J9X7N8</accession>
<organism evidence="2 3">
    <name type="scientific">Geotrichum candidum</name>
    <name type="common">Oospora lactis</name>
    <name type="synonym">Dipodascus geotrichum</name>
    <dbReference type="NCBI Taxonomy" id="1173061"/>
    <lineage>
        <taxon>Eukaryota</taxon>
        <taxon>Fungi</taxon>
        <taxon>Dikarya</taxon>
        <taxon>Ascomycota</taxon>
        <taxon>Saccharomycotina</taxon>
        <taxon>Dipodascomycetes</taxon>
        <taxon>Dipodascales</taxon>
        <taxon>Dipodascaceae</taxon>
        <taxon>Geotrichum</taxon>
    </lineage>
</organism>
<comment type="caution">
    <text evidence="2">The sequence shown here is derived from an EMBL/GenBank/DDBJ whole genome shotgun (WGS) entry which is preliminary data.</text>
</comment>